<dbReference type="Proteomes" id="UP001152320">
    <property type="component" value="Chromosome 17"/>
</dbReference>
<keyword evidence="1" id="KW-0175">Coiled coil</keyword>
<protein>
    <submittedName>
        <fullName evidence="3">BRISC complex subunit Abraxas 2</fullName>
    </submittedName>
</protein>
<accession>A0A9Q0YPW3</accession>
<name>A0A9Q0YPW3_HOLLE</name>
<dbReference type="Pfam" id="PF21125">
    <property type="entry name" value="MPN_2A_DUB_like"/>
    <property type="match status" value="1"/>
</dbReference>
<dbReference type="PANTHER" id="PTHR31728:SF5">
    <property type="entry name" value="OS07G0540200 PROTEIN"/>
    <property type="match status" value="1"/>
</dbReference>
<feature type="region of interest" description="Disordered" evidence="2">
    <location>
        <begin position="260"/>
        <end position="432"/>
    </location>
</feature>
<feature type="compositionally biased region" description="Polar residues" evidence="2">
    <location>
        <begin position="339"/>
        <end position="351"/>
    </location>
</feature>
<dbReference type="InterPro" id="IPR023238">
    <property type="entry name" value="FAM175"/>
</dbReference>
<dbReference type="PANTHER" id="PTHR31728">
    <property type="entry name" value="ABRAXAS FAMILY MEMBER"/>
    <property type="match status" value="1"/>
</dbReference>
<keyword evidence="4" id="KW-1185">Reference proteome</keyword>
<dbReference type="GO" id="GO:0005634">
    <property type="term" value="C:nucleus"/>
    <property type="evidence" value="ECO:0007669"/>
    <property type="project" value="TreeGrafter"/>
</dbReference>
<evidence type="ECO:0000313" key="3">
    <source>
        <dbReference type="EMBL" id="KAJ8026362.1"/>
    </source>
</evidence>
<gene>
    <name evidence="3" type="ORF">HOLleu_34183</name>
</gene>
<evidence type="ECO:0000256" key="2">
    <source>
        <dbReference type="SAM" id="MobiDB-lite"/>
    </source>
</evidence>
<dbReference type="GO" id="GO:0090307">
    <property type="term" value="P:mitotic spindle assembly"/>
    <property type="evidence" value="ECO:0007669"/>
    <property type="project" value="TreeGrafter"/>
</dbReference>
<evidence type="ECO:0000256" key="1">
    <source>
        <dbReference type="SAM" id="Coils"/>
    </source>
</evidence>
<dbReference type="GO" id="GO:0008608">
    <property type="term" value="P:attachment of spindle microtubules to kinetochore"/>
    <property type="evidence" value="ECO:0007669"/>
    <property type="project" value="TreeGrafter"/>
</dbReference>
<organism evidence="3 4">
    <name type="scientific">Holothuria leucospilota</name>
    <name type="common">Black long sea cucumber</name>
    <name type="synonym">Mertensiothuria leucospilota</name>
    <dbReference type="NCBI Taxonomy" id="206669"/>
    <lineage>
        <taxon>Eukaryota</taxon>
        <taxon>Metazoa</taxon>
        <taxon>Echinodermata</taxon>
        <taxon>Eleutherozoa</taxon>
        <taxon>Echinozoa</taxon>
        <taxon>Holothuroidea</taxon>
        <taxon>Aspidochirotacea</taxon>
        <taxon>Aspidochirotida</taxon>
        <taxon>Holothuriidae</taxon>
        <taxon>Holothuria</taxon>
    </lineage>
</organism>
<dbReference type="PRINTS" id="PR02051">
    <property type="entry name" value="PROTEINF175"/>
</dbReference>
<reference evidence="3" key="1">
    <citation type="submission" date="2021-10" db="EMBL/GenBank/DDBJ databases">
        <title>Tropical sea cucumber genome reveals ecological adaptation and Cuvierian tubules defense mechanism.</title>
        <authorList>
            <person name="Chen T."/>
        </authorList>
    </citation>
    <scope>NUCLEOTIDE SEQUENCE</scope>
    <source>
        <strain evidence="3">Nanhai2018</strain>
        <tissue evidence="3">Muscle</tissue>
    </source>
</reference>
<feature type="compositionally biased region" description="Basic and acidic residues" evidence="2">
    <location>
        <begin position="260"/>
        <end position="273"/>
    </location>
</feature>
<feature type="coiled-coil region" evidence="1">
    <location>
        <begin position="221"/>
        <end position="255"/>
    </location>
</feature>
<dbReference type="OrthoDB" id="6358435at2759"/>
<dbReference type="GO" id="GO:0031593">
    <property type="term" value="F:polyubiquitin modification-dependent protein binding"/>
    <property type="evidence" value="ECO:0007669"/>
    <property type="project" value="TreeGrafter"/>
</dbReference>
<evidence type="ECO:0000313" key="4">
    <source>
        <dbReference type="Proteomes" id="UP001152320"/>
    </source>
</evidence>
<feature type="compositionally biased region" description="Basic and acidic residues" evidence="2">
    <location>
        <begin position="352"/>
        <end position="371"/>
    </location>
</feature>
<feature type="compositionally biased region" description="Polar residues" evidence="2">
    <location>
        <begin position="283"/>
        <end position="292"/>
    </location>
</feature>
<feature type="compositionally biased region" description="Basic and acidic residues" evidence="2">
    <location>
        <begin position="293"/>
        <end position="314"/>
    </location>
</feature>
<feature type="compositionally biased region" description="Low complexity" evidence="2">
    <location>
        <begin position="375"/>
        <end position="386"/>
    </location>
</feature>
<dbReference type="EMBL" id="JAIZAY010000017">
    <property type="protein sequence ID" value="KAJ8026362.1"/>
    <property type="molecule type" value="Genomic_DNA"/>
</dbReference>
<sequence>MTLNIRVSGSVWSSLIFDNVRQQGDKEGFLIGEVSMQELTNISDSQINKTTRETSINVISHIICPRPFCFYNRMGQIDPQKLEALLKSNSDNVVGWFRCRSGSIPEPSLREITLHHHLRDVLGAHHQTFLFGIFGEGSNINHTTITYYYNFYTYNNGVFCPQKVAIENLGDTAQSEYKHGSSLNTESNGSDSYRHILTSHKKDIIDKDGYLQGMQGIKKTNEAVHDKMKSLKNDVVESEESVKRLVTEVKMLNQKLIQTKKSELQAETRREESPSTPPVMPKASSNVNQNPAESKEQFDHKQTTDSTRIAEKTPMELGSKSNKADADPFSDLCMDMKASLSSPVKPRSNSDQQRKQTNGHDKFKLDGGDRKLRSHSGSYVPPSSSPRIDPDQSFLQDSPSAALEDKSESESQESTQLPDSPRGLEPSDSQTF</sequence>
<comment type="caution">
    <text evidence="3">The sequence shown here is derived from an EMBL/GenBank/DDBJ whole genome shotgun (WGS) entry which is preliminary data.</text>
</comment>
<dbReference type="AlphaFoldDB" id="A0A9Q0YPW3"/>
<dbReference type="CDD" id="cd23519">
    <property type="entry name" value="Abraxas-like_domain"/>
    <property type="match status" value="1"/>
</dbReference>
<dbReference type="GO" id="GO:0008017">
    <property type="term" value="F:microtubule binding"/>
    <property type="evidence" value="ECO:0007669"/>
    <property type="project" value="TreeGrafter"/>
</dbReference>
<proteinExistence type="predicted"/>
<dbReference type="GO" id="GO:0070536">
    <property type="term" value="P:protein K63-linked deubiquitination"/>
    <property type="evidence" value="ECO:0007669"/>
    <property type="project" value="TreeGrafter"/>
</dbReference>